<reference evidence="1 2" key="1">
    <citation type="submission" date="2011-01" db="EMBL/GenBank/DDBJ databases">
        <title>Whole genome sequence of Amphibacillus xylinus NBRC 15112.</title>
        <authorList>
            <person name="Nakazawa H."/>
            <person name="Katano Y."/>
            <person name="Nakamura S."/>
            <person name="Sasagawa M."/>
            <person name="Fukada J."/>
            <person name="Arai T."/>
            <person name="Sasakura N."/>
            <person name="Mochizuki D."/>
            <person name="Hosoyama A."/>
            <person name="Harada K."/>
            <person name="Horikawa H."/>
            <person name="Kato Y."/>
            <person name="Harada T."/>
            <person name="Sasaki K."/>
            <person name="Sekiguchi M."/>
            <person name="Hodoyama M."/>
            <person name="Nishiko R."/>
            <person name="Narita H."/>
            <person name="Hanamaki A."/>
            <person name="Hata C."/>
            <person name="Konno Y."/>
            <person name="Niimura Y."/>
            <person name="Yamazaki S."/>
            <person name="Fujita N."/>
        </authorList>
    </citation>
    <scope>NUCLEOTIDE SEQUENCE [LARGE SCALE GENOMIC DNA]</scope>
    <source>
        <strain evidence="2">ATCC 51415 / DSM 6626 / JCM 7361 / LMG 17667 / NBRC 15112 / Ep01</strain>
    </source>
</reference>
<protein>
    <submittedName>
        <fullName evidence="1">Uncharacterized protein</fullName>
    </submittedName>
</protein>
<accession>K0J2F6</accession>
<dbReference type="Proteomes" id="UP000006294">
    <property type="component" value="Chromosome"/>
</dbReference>
<evidence type="ECO:0000313" key="2">
    <source>
        <dbReference type="Proteomes" id="UP000006294"/>
    </source>
</evidence>
<name>K0J2F6_AMPXN</name>
<keyword evidence="2" id="KW-1185">Reference proteome</keyword>
<evidence type="ECO:0000313" key="1">
    <source>
        <dbReference type="EMBL" id="BAM46671.1"/>
    </source>
</evidence>
<sequence>MARIILGMLVTVHASVSSSNLIGNITHLTLFYWRQKLLSSLKQIEIPNFESIVEKTRLLWEQIISMGRVIAVPARAEDPLRQALFACLS</sequence>
<dbReference type="KEGG" id="axl:AXY_05390"/>
<dbReference type="AlphaFoldDB" id="K0J2F6"/>
<organism evidence="1 2">
    <name type="scientific">Amphibacillus xylanus (strain ATCC 51415 / DSM 6626 / JCM 7361 / LMG 17667 / NBRC 15112 / Ep01)</name>
    <dbReference type="NCBI Taxonomy" id="698758"/>
    <lineage>
        <taxon>Bacteria</taxon>
        <taxon>Bacillati</taxon>
        <taxon>Bacillota</taxon>
        <taxon>Bacilli</taxon>
        <taxon>Bacillales</taxon>
        <taxon>Bacillaceae</taxon>
        <taxon>Amphibacillus</taxon>
    </lineage>
</organism>
<proteinExistence type="predicted"/>
<gene>
    <name evidence="1" type="ordered locus">AXY_05390</name>
</gene>
<dbReference type="EMBL" id="AP012050">
    <property type="protein sequence ID" value="BAM46671.1"/>
    <property type="molecule type" value="Genomic_DNA"/>
</dbReference>
<dbReference type="HOGENOM" id="CLU_2448142_0_0_9"/>